<protein>
    <submittedName>
        <fullName evidence="4">YafY family protein</fullName>
    </submittedName>
</protein>
<dbReference type="InterPro" id="IPR026881">
    <property type="entry name" value="WYL_dom"/>
</dbReference>
<dbReference type="InterPro" id="IPR057727">
    <property type="entry name" value="WCX_dom"/>
</dbReference>
<dbReference type="PANTHER" id="PTHR34580:SF1">
    <property type="entry name" value="PROTEIN PAFC"/>
    <property type="match status" value="1"/>
</dbReference>
<dbReference type="InterPro" id="IPR051534">
    <property type="entry name" value="CBASS_pafABC_assoc_protein"/>
</dbReference>
<reference evidence="4 5" key="1">
    <citation type="submission" date="2022-12" db="EMBL/GenBank/DDBJ databases">
        <title>Chitinophagaceae gen. sp. nov., a new member of the family Chitinophagaceae, isolated from soil in a chemical factory.</title>
        <authorList>
            <person name="Ke Z."/>
        </authorList>
    </citation>
    <scope>NUCLEOTIDE SEQUENCE [LARGE SCALE GENOMIC DNA]</scope>
    <source>
        <strain evidence="4 5">LY-5</strain>
    </source>
</reference>
<dbReference type="SUPFAM" id="SSF46785">
    <property type="entry name" value="Winged helix' DNA-binding domain"/>
    <property type="match status" value="1"/>
</dbReference>
<dbReference type="InterPro" id="IPR036388">
    <property type="entry name" value="WH-like_DNA-bd_sf"/>
</dbReference>
<evidence type="ECO:0000259" key="3">
    <source>
        <dbReference type="PROSITE" id="PS51000"/>
    </source>
</evidence>
<dbReference type="Pfam" id="PF08279">
    <property type="entry name" value="HTH_11"/>
    <property type="match status" value="1"/>
</dbReference>
<keyword evidence="1" id="KW-0805">Transcription regulation</keyword>
<dbReference type="InterPro" id="IPR028349">
    <property type="entry name" value="PafC-like"/>
</dbReference>
<dbReference type="InterPro" id="IPR013196">
    <property type="entry name" value="HTH_11"/>
</dbReference>
<keyword evidence="2" id="KW-0804">Transcription</keyword>
<evidence type="ECO:0000313" key="4">
    <source>
        <dbReference type="EMBL" id="MDA3613860.1"/>
    </source>
</evidence>
<evidence type="ECO:0000256" key="2">
    <source>
        <dbReference type="ARBA" id="ARBA00023163"/>
    </source>
</evidence>
<gene>
    <name evidence="4" type="ORF">O3P16_03495</name>
</gene>
<accession>A0ABT4UGF6</accession>
<dbReference type="InterPro" id="IPR001034">
    <property type="entry name" value="DeoR_HTH"/>
</dbReference>
<dbReference type="EMBL" id="JAQGEF010000003">
    <property type="protein sequence ID" value="MDA3613860.1"/>
    <property type="molecule type" value="Genomic_DNA"/>
</dbReference>
<dbReference type="Pfam" id="PF25583">
    <property type="entry name" value="WCX"/>
    <property type="match status" value="1"/>
</dbReference>
<name>A0ABT4UGF6_9BACT</name>
<dbReference type="PROSITE" id="PS52050">
    <property type="entry name" value="WYL"/>
    <property type="match status" value="1"/>
</dbReference>
<dbReference type="Pfam" id="PF13280">
    <property type="entry name" value="WYL"/>
    <property type="match status" value="1"/>
</dbReference>
<dbReference type="Gene3D" id="1.10.10.10">
    <property type="entry name" value="Winged helix-like DNA-binding domain superfamily/Winged helix DNA-binding domain"/>
    <property type="match status" value="1"/>
</dbReference>
<organism evidence="4 5">
    <name type="scientific">Polluticaenibacter yanchengensis</name>
    <dbReference type="NCBI Taxonomy" id="3014562"/>
    <lineage>
        <taxon>Bacteria</taxon>
        <taxon>Pseudomonadati</taxon>
        <taxon>Bacteroidota</taxon>
        <taxon>Chitinophagia</taxon>
        <taxon>Chitinophagales</taxon>
        <taxon>Chitinophagaceae</taxon>
        <taxon>Polluticaenibacter</taxon>
    </lineage>
</organism>
<keyword evidence="5" id="KW-1185">Reference proteome</keyword>
<dbReference type="Proteomes" id="UP001210231">
    <property type="component" value="Unassembled WGS sequence"/>
</dbReference>
<feature type="domain" description="HTH deoR-type" evidence="3">
    <location>
        <begin position="6"/>
        <end position="61"/>
    </location>
</feature>
<dbReference type="PANTHER" id="PTHR34580">
    <property type="match status" value="1"/>
</dbReference>
<dbReference type="RefSeq" id="WP_407030190.1">
    <property type="nucleotide sequence ID" value="NZ_JAQGEF010000003.1"/>
</dbReference>
<comment type="caution">
    <text evidence="4">The sequence shown here is derived from an EMBL/GenBank/DDBJ whole genome shotgun (WGS) entry which is preliminary data.</text>
</comment>
<dbReference type="InterPro" id="IPR036390">
    <property type="entry name" value="WH_DNA-bd_sf"/>
</dbReference>
<sequence>MDIDKRFDRILAIFVQLQSRPIVRAQDMADRFQVSLRTIYRDIKSLENAGVPIFSEAGVGYTLMDGYKIPPTLFTKEEALSFAVAEKLMDQYLDSDVSKHFSAALTKMKAVLRQSDKENVAKLENKLIVNRRHHFFNANVPSALAKLFDSIAKQLQLKIAYKSVESDTAKQRLVEPIGVFHESGFWYFMAYCHLRKDIRQFRIDRIEAIEMTSDIFTQTFKPLADYLKKEVKVPKQKVKILVSKRLAYYMSWDKKYYGFISEQETEDGIEMIFETKSLEQEFTRWLLMYADGIKVLEPQALKLSIKNMIDNIKAQLT</sequence>
<proteinExistence type="predicted"/>
<evidence type="ECO:0000256" key="1">
    <source>
        <dbReference type="ARBA" id="ARBA00023015"/>
    </source>
</evidence>
<evidence type="ECO:0000313" key="5">
    <source>
        <dbReference type="Proteomes" id="UP001210231"/>
    </source>
</evidence>
<dbReference type="PROSITE" id="PS51000">
    <property type="entry name" value="HTH_DEOR_2"/>
    <property type="match status" value="1"/>
</dbReference>
<dbReference type="PIRSF" id="PIRSF016838">
    <property type="entry name" value="PafC"/>
    <property type="match status" value="1"/>
</dbReference>